<dbReference type="Pfam" id="PF13458">
    <property type="entry name" value="Peripla_BP_6"/>
    <property type="match status" value="1"/>
</dbReference>
<comment type="caution">
    <text evidence="9">The sequence shown here is derived from an EMBL/GenBank/DDBJ whole genome shotgun (WGS) entry which is preliminary data.</text>
</comment>
<keyword evidence="5" id="KW-0418">Kinase</keyword>
<accession>A0A917XNV8</accession>
<dbReference type="EMBL" id="BMML01000036">
    <property type="protein sequence ID" value="GGN42346.1"/>
    <property type="molecule type" value="Genomic_DNA"/>
</dbReference>
<comment type="similarity">
    <text evidence="1">Belongs to the leucine-binding protein family.</text>
</comment>
<dbReference type="Gene3D" id="1.10.510.10">
    <property type="entry name" value="Transferase(Phosphotransferase) domain 1"/>
    <property type="match status" value="1"/>
</dbReference>
<dbReference type="InterPro" id="IPR008271">
    <property type="entry name" value="Ser/Thr_kinase_AS"/>
</dbReference>
<dbReference type="PANTHER" id="PTHR43289:SF34">
    <property type="entry name" value="SERINE_THREONINE-PROTEIN KINASE YBDM-RELATED"/>
    <property type="match status" value="1"/>
</dbReference>
<dbReference type="InterPro" id="IPR028081">
    <property type="entry name" value="Leu-bd"/>
</dbReference>
<evidence type="ECO:0000259" key="8">
    <source>
        <dbReference type="PROSITE" id="PS50011"/>
    </source>
</evidence>
<keyword evidence="10" id="KW-1185">Reference proteome</keyword>
<dbReference type="PROSITE" id="PS00107">
    <property type="entry name" value="PROTEIN_KINASE_ATP"/>
    <property type="match status" value="1"/>
</dbReference>
<reference evidence="9" key="1">
    <citation type="journal article" date="2014" name="Int. J. Syst. Evol. Microbiol.">
        <title>Complete genome sequence of Corynebacterium casei LMG S-19264T (=DSM 44701T), isolated from a smear-ripened cheese.</title>
        <authorList>
            <consortium name="US DOE Joint Genome Institute (JGI-PGF)"/>
            <person name="Walter F."/>
            <person name="Albersmeier A."/>
            <person name="Kalinowski J."/>
            <person name="Ruckert C."/>
        </authorList>
    </citation>
    <scope>NUCLEOTIDE SEQUENCE</scope>
    <source>
        <strain evidence="9">CGMCC 4.7110</strain>
    </source>
</reference>
<dbReference type="PROSITE" id="PS00108">
    <property type="entry name" value="PROTEIN_KINASE_ST"/>
    <property type="match status" value="1"/>
</dbReference>
<feature type="domain" description="Protein kinase" evidence="8">
    <location>
        <begin position="9"/>
        <end position="266"/>
    </location>
</feature>
<feature type="binding site" evidence="7">
    <location>
        <position position="37"/>
    </location>
    <ligand>
        <name>ATP</name>
        <dbReference type="ChEBI" id="CHEBI:30616"/>
    </ligand>
</feature>
<reference evidence="9" key="2">
    <citation type="submission" date="2020-09" db="EMBL/GenBank/DDBJ databases">
        <authorList>
            <person name="Sun Q."/>
            <person name="Zhou Y."/>
        </authorList>
    </citation>
    <scope>NUCLEOTIDE SEQUENCE</scope>
    <source>
        <strain evidence="9">CGMCC 4.7110</strain>
    </source>
</reference>
<dbReference type="CDD" id="cd14014">
    <property type="entry name" value="STKc_PknB_like"/>
    <property type="match status" value="1"/>
</dbReference>
<gene>
    <name evidence="9" type="ORF">GCM10011578_091580</name>
</gene>
<evidence type="ECO:0000256" key="1">
    <source>
        <dbReference type="ARBA" id="ARBA00010062"/>
    </source>
</evidence>
<dbReference type="Proteomes" id="UP000653411">
    <property type="component" value="Unassembled WGS sequence"/>
</dbReference>
<dbReference type="InterPro" id="IPR017441">
    <property type="entry name" value="Protein_kinase_ATP_BS"/>
</dbReference>
<evidence type="ECO:0000256" key="3">
    <source>
        <dbReference type="ARBA" id="ARBA00022729"/>
    </source>
</evidence>
<evidence type="ECO:0000256" key="4">
    <source>
        <dbReference type="ARBA" id="ARBA00022741"/>
    </source>
</evidence>
<name>A0A917XNV8_9ACTN</name>
<keyword evidence="3" id="KW-0732">Signal</keyword>
<dbReference type="SUPFAM" id="SSF53822">
    <property type="entry name" value="Periplasmic binding protein-like I"/>
    <property type="match status" value="1"/>
</dbReference>
<keyword evidence="2" id="KW-0808">Transferase</keyword>
<evidence type="ECO:0000256" key="2">
    <source>
        <dbReference type="ARBA" id="ARBA00022679"/>
    </source>
</evidence>
<evidence type="ECO:0000256" key="7">
    <source>
        <dbReference type="PROSITE-ProRule" id="PRU10141"/>
    </source>
</evidence>
<evidence type="ECO:0000256" key="6">
    <source>
        <dbReference type="ARBA" id="ARBA00022840"/>
    </source>
</evidence>
<keyword evidence="6 7" id="KW-0067">ATP-binding</keyword>
<dbReference type="AlphaFoldDB" id="A0A917XNV8"/>
<evidence type="ECO:0000256" key="5">
    <source>
        <dbReference type="ARBA" id="ARBA00022777"/>
    </source>
</evidence>
<evidence type="ECO:0000313" key="10">
    <source>
        <dbReference type="Proteomes" id="UP000653411"/>
    </source>
</evidence>
<dbReference type="GO" id="GO:0005524">
    <property type="term" value="F:ATP binding"/>
    <property type="evidence" value="ECO:0007669"/>
    <property type="project" value="UniProtKB-UniRule"/>
</dbReference>
<dbReference type="GO" id="GO:0004674">
    <property type="term" value="F:protein serine/threonine kinase activity"/>
    <property type="evidence" value="ECO:0007669"/>
    <property type="project" value="TreeGrafter"/>
</dbReference>
<evidence type="ECO:0000313" key="9">
    <source>
        <dbReference type="EMBL" id="GGN42346.1"/>
    </source>
</evidence>
<dbReference type="SUPFAM" id="SSF56112">
    <property type="entry name" value="Protein kinase-like (PK-like)"/>
    <property type="match status" value="1"/>
</dbReference>
<dbReference type="SMART" id="SM00220">
    <property type="entry name" value="S_TKc"/>
    <property type="match status" value="1"/>
</dbReference>
<protein>
    <recommendedName>
        <fullName evidence="8">Protein kinase domain-containing protein</fullName>
    </recommendedName>
</protein>
<dbReference type="Pfam" id="PF00069">
    <property type="entry name" value="Pkinase"/>
    <property type="match status" value="1"/>
</dbReference>
<dbReference type="Gene3D" id="3.40.50.2300">
    <property type="match status" value="2"/>
</dbReference>
<dbReference type="InterPro" id="IPR011009">
    <property type="entry name" value="Kinase-like_dom_sf"/>
</dbReference>
<keyword evidence="4 7" id="KW-0547">Nucleotide-binding</keyword>
<dbReference type="PANTHER" id="PTHR43289">
    <property type="entry name" value="MITOGEN-ACTIVATED PROTEIN KINASE KINASE KINASE 20-RELATED"/>
    <property type="match status" value="1"/>
</dbReference>
<proteinExistence type="inferred from homology"/>
<dbReference type="Gene3D" id="3.30.200.20">
    <property type="entry name" value="Phosphorylase Kinase, domain 1"/>
    <property type="match status" value="1"/>
</dbReference>
<dbReference type="PROSITE" id="PS50011">
    <property type="entry name" value="PROTEIN_KINASE_DOM"/>
    <property type="match status" value="1"/>
</dbReference>
<dbReference type="InterPro" id="IPR028082">
    <property type="entry name" value="Peripla_BP_I"/>
</dbReference>
<dbReference type="InterPro" id="IPR000719">
    <property type="entry name" value="Prot_kinase_dom"/>
</dbReference>
<organism evidence="9 10">
    <name type="scientific">Streptomyces fuscichromogenes</name>
    <dbReference type="NCBI Taxonomy" id="1324013"/>
    <lineage>
        <taxon>Bacteria</taxon>
        <taxon>Bacillati</taxon>
        <taxon>Actinomycetota</taxon>
        <taxon>Actinomycetes</taxon>
        <taxon>Kitasatosporales</taxon>
        <taxon>Streptomycetaceae</taxon>
        <taxon>Streptomyces</taxon>
    </lineage>
</organism>
<sequence length="698" mass="72902">MDPSSVGGHRLVGRLGAGGMGVVYLARTPHGAWVALKVIREEYAGDPGFRARFRRETELAARLTSRWTVPVLTADADARAPWLATAYVPGLPLSEALALSGPWPPAQVRSLGAALAAALDDVHRAGLVHRDVKPANVLLAADGPRLIDFGIARAVGATALTTDGSVIGSPGYLSPEQARGRTVGPPSDVFSLGCVLAHTATGRPPFGTGGAAAVLYRTVREEPDLTGLPADLAPTLRACLAKEPADRPTVPRLRSLFGEFTAESWLPAGLPALVADRAARVLDLPVPEPTALSAEPFTDTPPGPSRRWLLTASAAAGVGAVGGGTAWWRWARSGTPGSGKGPLPTRTIALLGDLSTAVVQAQVRGARLAVDEHNARSDRTFDLALRTADDRGTAAGSAAAAARLVASREVYAVIGAGTNTAVPAAVPVCTEAGVCLLIVRADTDALDVTNATSCLILRSTRTAGPGSVVKYLNRVARPARTVVVHDLTDADEGEPAVRIVTVYGKLEVGTVEVTEVAEGAGFSGVAHGLAAHPDTAVLFAGGIPARAAACAEALTAGGHRGFRGGDEHILGTPFLTAGAGWWISTGYCDPAADPRTRTFAAAYRTRYRTAAPAWAAEAYDAVDYAAHGLAAPGGDERESLRAELLRRPWQGITRRFSYESQTQYLETDQDGGWFLYRVEDGRARFVARHDDIGKKTTS</sequence>